<feature type="region of interest" description="Disordered" evidence="1">
    <location>
        <begin position="361"/>
        <end position="385"/>
    </location>
</feature>
<dbReference type="Pfam" id="PF12776">
    <property type="entry name" value="Myb_DNA-bind_3"/>
    <property type="match status" value="1"/>
</dbReference>
<accession>A0A8K0JE50</accession>
<dbReference type="PANTHER" id="PTHR46929">
    <property type="entry name" value="EXPRESSED PROTEIN"/>
    <property type="match status" value="1"/>
</dbReference>
<comment type="caution">
    <text evidence="3">The sequence shown here is derived from an EMBL/GenBank/DDBJ whole genome shotgun (WGS) entry which is preliminary data.</text>
</comment>
<keyword evidence="4" id="KW-1185">Reference proteome</keyword>
<gene>
    <name evidence="3" type="ORF">FFLO_07091</name>
</gene>
<sequence>MYPDVIASDSQRQGVSRHPGGGSRQPLARGTTSFDDMSIVEVISLENPPSMATEGFEVMQVDKRGPTSTVKTEGGRKNAQWSLADDRLMLELLTEEQRRGRRADNGFKRGTWASVAAEVNKIRSKGGEKDEKSAKFRFNKLKNEGWKPWNTLLKRYSQSGAGFDEEMNKLSLPDGAWDELKESGTKDNLALYALRGRSNELYLLLDDLCSKTTPDGRFAIDPFATDPSQTPGGTSKSSKAMGKRPKPESDDSSDESSGPEVQVTPSRRTPTKRQRTSVQADLIERLDRLDERMEDLAKRDPEKQMERVFKKLADVVTELSLSNVDYNRLVNHFTDRPVRGIAFLATPDVLLANSVKRMVEMEQQREEDEEASRHPTRSTRANPCR</sequence>
<dbReference type="InterPro" id="IPR024752">
    <property type="entry name" value="Myb/SANT-like_dom"/>
</dbReference>
<feature type="region of interest" description="Disordered" evidence="1">
    <location>
        <begin position="219"/>
        <end position="280"/>
    </location>
</feature>
<name>A0A8K0JE50_9TREE</name>
<reference evidence="3" key="1">
    <citation type="submission" date="2020-04" db="EMBL/GenBank/DDBJ databases">
        <title>Analysis of mating type loci in Filobasidium floriforme.</title>
        <authorList>
            <person name="Nowrousian M."/>
        </authorList>
    </citation>
    <scope>NUCLEOTIDE SEQUENCE</scope>
    <source>
        <strain evidence="3">CBS 6242</strain>
    </source>
</reference>
<dbReference type="EMBL" id="JABELV010000351">
    <property type="protein sequence ID" value="KAG7527279.1"/>
    <property type="molecule type" value="Genomic_DNA"/>
</dbReference>
<dbReference type="PANTHER" id="PTHR46929:SF3">
    <property type="entry name" value="MYB_SANT-LIKE DOMAIN-CONTAINING PROTEIN"/>
    <property type="match status" value="1"/>
</dbReference>
<feature type="region of interest" description="Disordered" evidence="1">
    <location>
        <begin position="1"/>
        <end position="33"/>
    </location>
</feature>
<dbReference type="Proteomes" id="UP000812966">
    <property type="component" value="Unassembled WGS sequence"/>
</dbReference>
<protein>
    <recommendedName>
        <fullName evidence="2">Myb/SANT-like domain-containing protein</fullName>
    </recommendedName>
</protein>
<proteinExistence type="predicted"/>
<dbReference type="AlphaFoldDB" id="A0A8K0JE50"/>
<evidence type="ECO:0000259" key="2">
    <source>
        <dbReference type="Pfam" id="PF12776"/>
    </source>
</evidence>
<evidence type="ECO:0000313" key="3">
    <source>
        <dbReference type="EMBL" id="KAG7527279.1"/>
    </source>
</evidence>
<feature type="domain" description="Myb/SANT-like" evidence="2">
    <location>
        <begin position="80"/>
        <end position="179"/>
    </location>
</feature>
<organism evidence="3 4">
    <name type="scientific">Filobasidium floriforme</name>
    <dbReference type="NCBI Taxonomy" id="5210"/>
    <lineage>
        <taxon>Eukaryota</taxon>
        <taxon>Fungi</taxon>
        <taxon>Dikarya</taxon>
        <taxon>Basidiomycota</taxon>
        <taxon>Agaricomycotina</taxon>
        <taxon>Tremellomycetes</taxon>
        <taxon>Filobasidiales</taxon>
        <taxon>Filobasidiaceae</taxon>
        <taxon>Filobasidium</taxon>
    </lineage>
</organism>
<evidence type="ECO:0000313" key="4">
    <source>
        <dbReference type="Proteomes" id="UP000812966"/>
    </source>
</evidence>
<evidence type="ECO:0000256" key="1">
    <source>
        <dbReference type="SAM" id="MobiDB-lite"/>
    </source>
</evidence>
<feature type="compositionally biased region" description="Polar residues" evidence="1">
    <location>
        <begin position="226"/>
        <end position="238"/>
    </location>
</feature>
<dbReference type="OrthoDB" id="3366674at2759"/>